<evidence type="ECO:0000256" key="5">
    <source>
        <dbReference type="ARBA" id="ARBA00022725"/>
    </source>
</evidence>
<evidence type="ECO:0000256" key="4">
    <source>
        <dbReference type="ARBA" id="ARBA00022692"/>
    </source>
</evidence>
<reference evidence="11" key="1">
    <citation type="journal article" date="2023" name="bioRxiv">
        <title>Scaffold-level genome assemblies of two parasitoid biocontrol wasps reveal the parthenogenesis mechanism and an associated novel virus.</title>
        <authorList>
            <person name="Inwood S."/>
            <person name="Skelly J."/>
            <person name="Guhlin J."/>
            <person name="Harrop T."/>
            <person name="Goldson S."/>
            <person name="Dearden P."/>
        </authorList>
    </citation>
    <scope>NUCLEOTIDE SEQUENCE</scope>
    <source>
        <strain evidence="11">Irish</strain>
        <tissue evidence="11">Whole body</tissue>
    </source>
</reference>
<keyword evidence="9" id="KW-0807">Transducer</keyword>
<accession>A0AA39C4F7</accession>
<feature type="transmembrane region" description="Helical" evidence="10">
    <location>
        <begin position="76"/>
        <end position="97"/>
    </location>
</feature>
<dbReference type="GO" id="GO:0004984">
    <property type="term" value="F:olfactory receptor activity"/>
    <property type="evidence" value="ECO:0007669"/>
    <property type="project" value="InterPro"/>
</dbReference>
<organism evidence="11 12">
    <name type="scientific">Microctonus aethiopoides</name>
    <dbReference type="NCBI Taxonomy" id="144406"/>
    <lineage>
        <taxon>Eukaryota</taxon>
        <taxon>Metazoa</taxon>
        <taxon>Ecdysozoa</taxon>
        <taxon>Arthropoda</taxon>
        <taxon>Hexapoda</taxon>
        <taxon>Insecta</taxon>
        <taxon>Pterygota</taxon>
        <taxon>Neoptera</taxon>
        <taxon>Endopterygota</taxon>
        <taxon>Hymenoptera</taxon>
        <taxon>Apocrita</taxon>
        <taxon>Ichneumonoidea</taxon>
        <taxon>Braconidae</taxon>
        <taxon>Euphorinae</taxon>
        <taxon>Microctonus</taxon>
    </lineage>
</organism>
<keyword evidence="12" id="KW-1185">Reference proteome</keyword>
<evidence type="ECO:0000313" key="12">
    <source>
        <dbReference type="Proteomes" id="UP001168990"/>
    </source>
</evidence>
<dbReference type="PANTHER" id="PTHR21137:SF35">
    <property type="entry name" value="ODORANT RECEPTOR 19A-RELATED"/>
    <property type="match status" value="1"/>
</dbReference>
<evidence type="ECO:0000313" key="11">
    <source>
        <dbReference type="EMBL" id="KAK0157688.1"/>
    </source>
</evidence>
<keyword evidence="7 10" id="KW-0472">Membrane</keyword>
<comment type="subcellular location">
    <subcellularLocation>
        <location evidence="1">Cell membrane</location>
        <topology evidence="1">Multi-pass membrane protein</topology>
    </subcellularLocation>
</comment>
<dbReference type="GO" id="GO:0005886">
    <property type="term" value="C:plasma membrane"/>
    <property type="evidence" value="ECO:0007669"/>
    <property type="project" value="UniProtKB-SubCell"/>
</dbReference>
<dbReference type="GO" id="GO:0005549">
    <property type="term" value="F:odorant binding"/>
    <property type="evidence" value="ECO:0007669"/>
    <property type="project" value="InterPro"/>
</dbReference>
<feature type="transmembrane region" description="Helical" evidence="10">
    <location>
        <begin position="43"/>
        <end position="70"/>
    </location>
</feature>
<sequence length="260" mass="30398">MEYYLDCHKLRHLKPNYHIKISLTIKRFIGTWPPMYHPQRDFYFIYTILNLIFILGIYLAAQAINLTIIWGDIERMVATTFLLMTNIVHGYKIIVIIQNQLRIKKLLNTLTSPLFIRDNKKYERIFTYYAWQGIYHHIIYQSLGSIATFCWSFIPIANAVVGLERRLPMDAWYPFDTKKSPAFEIICAHQAIAVFIGCVHNISMDTLITGLLNAACCQLEVIKCNIKNLDLSADESIEINQQRVMKELVRCIYHTNIVME</sequence>
<keyword evidence="5" id="KW-0552">Olfaction</keyword>
<keyword evidence="8" id="KW-0675">Receptor</keyword>
<keyword evidence="2" id="KW-1003">Cell membrane</keyword>
<keyword evidence="6 10" id="KW-1133">Transmembrane helix</keyword>
<dbReference type="Pfam" id="PF02949">
    <property type="entry name" value="7tm_6"/>
    <property type="match status" value="1"/>
</dbReference>
<evidence type="ECO:0000256" key="9">
    <source>
        <dbReference type="ARBA" id="ARBA00023224"/>
    </source>
</evidence>
<reference evidence="11" key="2">
    <citation type="submission" date="2023-03" db="EMBL/GenBank/DDBJ databases">
        <authorList>
            <person name="Inwood S.N."/>
            <person name="Skelly J.G."/>
            <person name="Guhlin J."/>
            <person name="Harrop T.W.R."/>
            <person name="Goldson S.G."/>
            <person name="Dearden P.K."/>
        </authorList>
    </citation>
    <scope>NUCLEOTIDE SEQUENCE</scope>
    <source>
        <strain evidence="11">Irish</strain>
        <tissue evidence="11">Whole body</tissue>
    </source>
</reference>
<dbReference type="Proteomes" id="UP001168990">
    <property type="component" value="Unassembled WGS sequence"/>
</dbReference>
<keyword evidence="4 10" id="KW-0812">Transmembrane</keyword>
<dbReference type="EMBL" id="JAQQBS010001425">
    <property type="protein sequence ID" value="KAK0157688.1"/>
    <property type="molecule type" value="Genomic_DNA"/>
</dbReference>
<comment type="caution">
    <text evidence="11">The sequence shown here is derived from an EMBL/GenBank/DDBJ whole genome shotgun (WGS) entry which is preliminary data.</text>
</comment>
<dbReference type="InterPro" id="IPR004117">
    <property type="entry name" value="7tm6_olfct_rcpt"/>
</dbReference>
<dbReference type="GO" id="GO:0007165">
    <property type="term" value="P:signal transduction"/>
    <property type="evidence" value="ECO:0007669"/>
    <property type="project" value="UniProtKB-KW"/>
</dbReference>
<evidence type="ECO:0000256" key="10">
    <source>
        <dbReference type="SAM" id="Phobius"/>
    </source>
</evidence>
<dbReference type="PANTHER" id="PTHR21137">
    <property type="entry name" value="ODORANT RECEPTOR"/>
    <property type="match status" value="1"/>
</dbReference>
<name>A0AA39C4F7_9HYME</name>
<dbReference type="AlphaFoldDB" id="A0AA39C4F7"/>
<evidence type="ECO:0000256" key="2">
    <source>
        <dbReference type="ARBA" id="ARBA00022475"/>
    </source>
</evidence>
<proteinExistence type="predicted"/>
<protein>
    <submittedName>
        <fullName evidence="11">Uncharacterized protein</fullName>
    </submittedName>
</protein>
<evidence type="ECO:0000256" key="6">
    <source>
        <dbReference type="ARBA" id="ARBA00022989"/>
    </source>
</evidence>
<keyword evidence="3" id="KW-0716">Sensory transduction</keyword>
<evidence type="ECO:0000256" key="1">
    <source>
        <dbReference type="ARBA" id="ARBA00004651"/>
    </source>
</evidence>
<evidence type="ECO:0000256" key="8">
    <source>
        <dbReference type="ARBA" id="ARBA00023170"/>
    </source>
</evidence>
<evidence type="ECO:0000256" key="7">
    <source>
        <dbReference type="ARBA" id="ARBA00023136"/>
    </source>
</evidence>
<gene>
    <name evidence="11" type="ORF">PV328_011397</name>
</gene>
<evidence type="ECO:0000256" key="3">
    <source>
        <dbReference type="ARBA" id="ARBA00022606"/>
    </source>
</evidence>